<dbReference type="Pfam" id="PF10048">
    <property type="entry name" value="DUF2282"/>
    <property type="match status" value="1"/>
</dbReference>
<dbReference type="RefSeq" id="WP_133538759.1">
    <property type="nucleotide sequence ID" value="NZ_SNXI01000002.1"/>
</dbReference>
<protein>
    <submittedName>
        <fullName evidence="2">Putative membrane protein</fullName>
    </submittedName>
</protein>
<reference evidence="2 3" key="1">
    <citation type="submission" date="2019-03" db="EMBL/GenBank/DDBJ databases">
        <title>Freshwater and sediment microbial communities from various areas in North America, analyzing microbe dynamics in response to fracking.</title>
        <authorList>
            <person name="Lamendella R."/>
        </authorList>
    </citation>
    <scope>NUCLEOTIDE SEQUENCE [LARGE SCALE GENOMIC DNA]</scope>
    <source>
        <strain evidence="2 3">18_TX</strain>
    </source>
</reference>
<dbReference type="OrthoDB" id="1551288at2"/>
<evidence type="ECO:0000313" key="2">
    <source>
        <dbReference type="EMBL" id="TDP40299.1"/>
    </source>
</evidence>
<evidence type="ECO:0000256" key="1">
    <source>
        <dbReference type="SAM" id="SignalP"/>
    </source>
</evidence>
<dbReference type="EMBL" id="SNXI01000002">
    <property type="protein sequence ID" value="TDP40299.1"/>
    <property type="molecule type" value="Genomic_DNA"/>
</dbReference>
<keyword evidence="1" id="KW-0732">Signal</keyword>
<organism evidence="2 3">
    <name type="scientific">Idiomarina aquatica</name>
    <dbReference type="NCBI Taxonomy" id="1327752"/>
    <lineage>
        <taxon>Bacteria</taxon>
        <taxon>Pseudomonadati</taxon>
        <taxon>Pseudomonadota</taxon>
        <taxon>Gammaproteobacteria</taxon>
        <taxon>Alteromonadales</taxon>
        <taxon>Idiomarinaceae</taxon>
        <taxon>Idiomarina</taxon>
    </lineage>
</organism>
<sequence length="122" mass="12746">MKKATVQTALMTGVAMASMATTSAMAAGNSQLTLASAAPQEVQQKFNQWLGGEQVEGRMERCYGIALAGENDCRAGAGTSCEGTSTVDFQGNAWTFTPKGTCSYILTPEGEASLQPLDRNTA</sequence>
<accession>A0A4R6PPH9</accession>
<name>A0A4R6PPH9_9GAMM</name>
<dbReference type="Proteomes" id="UP000295531">
    <property type="component" value="Unassembled WGS sequence"/>
</dbReference>
<feature type="signal peptide" evidence="1">
    <location>
        <begin position="1"/>
        <end position="26"/>
    </location>
</feature>
<gene>
    <name evidence="2" type="ORF">DEU29_102199</name>
</gene>
<dbReference type="InterPro" id="IPR018740">
    <property type="entry name" value="DUF2282_membr"/>
</dbReference>
<dbReference type="AlphaFoldDB" id="A0A4R6PPH9"/>
<comment type="caution">
    <text evidence="2">The sequence shown here is derived from an EMBL/GenBank/DDBJ whole genome shotgun (WGS) entry which is preliminary data.</text>
</comment>
<evidence type="ECO:0000313" key="3">
    <source>
        <dbReference type="Proteomes" id="UP000295531"/>
    </source>
</evidence>
<feature type="chain" id="PRO_5020575087" evidence="1">
    <location>
        <begin position="27"/>
        <end position="122"/>
    </location>
</feature>
<proteinExistence type="predicted"/>
<keyword evidence="3" id="KW-1185">Reference proteome</keyword>